<keyword evidence="4" id="KW-0233">DNA recombination</keyword>
<keyword evidence="7" id="KW-1185">Reference proteome</keyword>
<dbReference type="PROSITE" id="PS51898">
    <property type="entry name" value="TYR_RECOMBINASE"/>
    <property type="match status" value="1"/>
</dbReference>
<reference evidence="6 7" key="1">
    <citation type="submission" date="2013-01" db="EMBL/GenBank/DDBJ databases">
        <title>The Genome Sequence of Butyricicoccus pullicaecorum 1.2.</title>
        <authorList>
            <consortium name="The Broad Institute Genome Sequencing Platform"/>
            <person name="Earl A."/>
            <person name="Ward D."/>
            <person name="Feldgarden M."/>
            <person name="Gevers D."/>
            <person name="Van Immerseel F."/>
            <person name="Eeckhaut V."/>
            <person name="Walker B."/>
            <person name="Young S.K."/>
            <person name="Zeng Q."/>
            <person name="Gargeya S."/>
            <person name="Fitzgerald M."/>
            <person name="Haas B."/>
            <person name="Abouelleil A."/>
            <person name="Alvarado L."/>
            <person name="Arachchi H.M."/>
            <person name="Berlin A.M."/>
            <person name="Chapman S.B."/>
            <person name="Dewar J."/>
            <person name="Goldberg J."/>
            <person name="Griggs A."/>
            <person name="Gujja S."/>
            <person name="Hansen M."/>
            <person name="Howarth C."/>
            <person name="Imamovic A."/>
            <person name="Larimer J."/>
            <person name="McCowan C."/>
            <person name="Murphy C."/>
            <person name="Neiman D."/>
            <person name="Pearson M."/>
            <person name="Priest M."/>
            <person name="Roberts A."/>
            <person name="Saif S."/>
            <person name="Shea T."/>
            <person name="Sisk P."/>
            <person name="Sykes S."/>
            <person name="Wortman J."/>
            <person name="Nusbaum C."/>
            <person name="Birren B."/>
        </authorList>
    </citation>
    <scope>NUCLEOTIDE SEQUENCE [LARGE SCALE GENOMIC DNA]</scope>
    <source>
        <strain evidence="6 7">1.2</strain>
    </source>
</reference>
<dbReference type="InterPro" id="IPR010998">
    <property type="entry name" value="Integrase_recombinase_N"/>
</dbReference>
<feature type="domain" description="Tyr recombinase" evidence="5">
    <location>
        <begin position="171"/>
        <end position="344"/>
    </location>
</feature>
<dbReference type="OrthoDB" id="9801717at2"/>
<evidence type="ECO:0000256" key="2">
    <source>
        <dbReference type="ARBA" id="ARBA00022908"/>
    </source>
</evidence>
<dbReference type="GO" id="GO:0015074">
    <property type="term" value="P:DNA integration"/>
    <property type="evidence" value="ECO:0007669"/>
    <property type="project" value="UniProtKB-KW"/>
</dbReference>
<proteinExistence type="inferred from homology"/>
<dbReference type="Pfam" id="PF00589">
    <property type="entry name" value="Phage_integrase"/>
    <property type="match status" value="1"/>
</dbReference>
<name>R8VZX4_9FIRM</name>
<sequence length="347" mass="39942">MRNPNGYGCVYKLSGKRRKPFAARVTIDWTLKDGQQTATQKYKSLGTFATRAEALSALAAYHDDPHAIPGSITFAQLYDRWSDRKFTKISDSTVKSYKAAYNWCAALYDLPFASLKTDHLQSVIDGCTADWHTKKAIKTLFNQLFSYALENDLVGKNYTQFVDLGGSAPATTRRPFTRKEQKLLWQHLGDLDWIDTVLIMIYTGWRIGELLAMRTDDVDLTEWTMRGGSKTEAGKNRLVPIHSRIRPLIARLYDPGREYLIPSPDGNRPLSYYTYRDVYFRRVMEQLGMPDHRPHDCRHTFASEADSAEMNKLCIKRIMGHASQDITDRVYTHKTIEELRREIEKIP</sequence>
<keyword evidence="2" id="KW-0229">DNA integration</keyword>
<dbReference type="Proteomes" id="UP000013981">
    <property type="component" value="Unassembled WGS sequence"/>
</dbReference>
<dbReference type="HOGENOM" id="CLU_027562_1_1_9"/>
<protein>
    <recommendedName>
        <fullName evidence="5">Tyr recombinase domain-containing protein</fullName>
    </recommendedName>
</protein>
<dbReference type="Gene3D" id="1.10.443.10">
    <property type="entry name" value="Intergrase catalytic core"/>
    <property type="match status" value="1"/>
</dbReference>
<dbReference type="SUPFAM" id="SSF56349">
    <property type="entry name" value="DNA breaking-rejoining enzymes"/>
    <property type="match status" value="1"/>
</dbReference>
<comment type="similarity">
    <text evidence="1">Belongs to the 'phage' integrase family.</text>
</comment>
<dbReference type="InterPro" id="IPR002104">
    <property type="entry name" value="Integrase_catalytic"/>
</dbReference>
<dbReference type="EMBL" id="AQOB01000004">
    <property type="protein sequence ID" value="EOQ37974.1"/>
    <property type="molecule type" value="Genomic_DNA"/>
</dbReference>
<dbReference type="InterPro" id="IPR050808">
    <property type="entry name" value="Phage_Integrase"/>
</dbReference>
<evidence type="ECO:0000313" key="6">
    <source>
        <dbReference type="EMBL" id="EOQ37974.1"/>
    </source>
</evidence>
<dbReference type="GO" id="GO:0006310">
    <property type="term" value="P:DNA recombination"/>
    <property type="evidence" value="ECO:0007669"/>
    <property type="project" value="UniProtKB-KW"/>
</dbReference>
<dbReference type="RefSeq" id="WP_016147201.1">
    <property type="nucleotide sequence ID" value="NZ_KB976103.1"/>
</dbReference>
<evidence type="ECO:0000256" key="4">
    <source>
        <dbReference type="ARBA" id="ARBA00023172"/>
    </source>
</evidence>
<dbReference type="GO" id="GO:0003677">
    <property type="term" value="F:DNA binding"/>
    <property type="evidence" value="ECO:0007669"/>
    <property type="project" value="UniProtKB-KW"/>
</dbReference>
<dbReference type="eggNOG" id="COG0582">
    <property type="taxonomic scope" value="Bacteria"/>
</dbReference>
<comment type="caution">
    <text evidence="6">The sequence shown here is derived from an EMBL/GenBank/DDBJ whole genome shotgun (WGS) entry which is preliminary data.</text>
</comment>
<dbReference type="InterPro" id="IPR011010">
    <property type="entry name" value="DNA_brk_join_enz"/>
</dbReference>
<evidence type="ECO:0000256" key="1">
    <source>
        <dbReference type="ARBA" id="ARBA00008857"/>
    </source>
</evidence>
<evidence type="ECO:0000313" key="7">
    <source>
        <dbReference type="Proteomes" id="UP000013981"/>
    </source>
</evidence>
<evidence type="ECO:0000259" key="5">
    <source>
        <dbReference type="PROSITE" id="PS51898"/>
    </source>
</evidence>
<dbReference type="AlphaFoldDB" id="R8VZX4"/>
<organism evidence="6 7">
    <name type="scientific">Butyricicoccus pullicaecorum 1.2</name>
    <dbReference type="NCBI Taxonomy" id="1203606"/>
    <lineage>
        <taxon>Bacteria</taxon>
        <taxon>Bacillati</taxon>
        <taxon>Bacillota</taxon>
        <taxon>Clostridia</taxon>
        <taxon>Eubacteriales</taxon>
        <taxon>Butyricicoccaceae</taxon>
        <taxon>Butyricicoccus</taxon>
    </lineage>
</organism>
<dbReference type="InterPro" id="IPR013762">
    <property type="entry name" value="Integrase-like_cat_sf"/>
</dbReference>
<dbReference type="PATRIC" id="fig|1203606.4.peg.962"/>
<keyword evidence="3" id="KW-0238">DNA-binding</keyword>
<dbReference type="Gene3D" id="1.10.150.130">
    <property type="match status" value="1"/>
</dbReference>
<dbReference type="PANTHER" id="PTHR30629:SF2">
    <property type="entry name" value="PROPHAGE INTEGRASE INTS-RELATED"/>
    <property type="match status" value="1"/>
</dbReference>
<dbReference type="CDD" id="cd00796">
    <property type="entry name" value="INT_Rci_Hp1_C"/>
    <property type="match status" value="1"/>
</dbReference>
<evidence type="ECO:0000256" key="3">
    <source>
        <dbReference type="ARBA" id="ARBA00023125"/>
    </source>
</evidence>
<gene>
    <name evidence="6" type="ORF">HMPREF1526_01002</name>
</gene>
<dbReference type="PANTHER" id="PTHR30629">
    <property type="entry name" value="PROPHAGE INTEGRASE"/>
    <property type="match status" value="1"/>
</dbReference>
<accession>R8VZX4</accession>